<comment type="caution">
    <text evidence="1">The sequence shown here is derived from an EMBL/GenBank/DDBJ whole genome shotgun (WGS) entry which is preliminary data.</text>
</comment>
<sequence>MTSRTDTEVVQRFSPDPTRPDDLLASIVALTERTTKLALDSAMEAAQADALGKLTVVVEQVCRIAVGAGVAAGEIGWLVTELGACGADEEQLAQAGIAIAGLQSSMFSVAFAVQEFATSGGPVELRSSADALRRSALQLDERLVELHPAA</sequence>
<evidence type="ECO:0000313" key="2">
    <source>
        <dbReference type="Proteomes" id="UP001149140"/>
    </source>
</evidence>
<reference evidence="1" key="1">
    <citation type="submission" date="2022-10" db="EMBL/GenBank/DDBJ databases">
        <title>The WGS of Solirubrobacter ginsenosidimutans DSM 21036.</title>
        <authorList>
            <person name="Jiang Z."/>
        </authorList>
    </citation>
    <scope>NUCLEOTIDE SEQUENCE</scope>
    <source>
        <strain evidence="1">DSM 21036</strain>
    </source>
</reference>
<dbReference type="AlphaFoldDB" id="A0A9X3MRX1"/>
<accession>A0A9X3MRX1</accession>
<dbReference type="Proteomes" id="UP001149140">
    <property type="component" value="Unassembled WGS sequence"/>
</dbReference>
<gene>
    <name evidence="1" type="ORF">OM076_14345</name>
</gene>
<dbReference type="EMBL" id="JAPDOD010000012">
    <property type="protein sequence ID" value="MDA0161454.1"/>
    <property type="molecule type" value="Genomic_DNA"/>
</dbReference>
<proteinExistence type="predicted"/>
<dbReference type="RefSeq" id="WP_270040666.1">
    <property type="nucleotide sequence ID" value="NZ_JAPDOD010000012.1"/>
</dbReference>
<keyword evidence="2" id="KW-1185">Reference proteome</keyword>
<dbReference type="SUPFAM" id="SSF58104">
    <property type="entry name" value="Methyl-accepting chemotaxis protein (MCP) signaling domain"/>
    <property type="match status" value="1"/>
</dbReference>
<evidence type="ECO:0000313" key="1">
    <source>
        <dbReference type="EMBL" id="MDA0161454.1"/>
    </source>
</evidence>
<organism evidence="1 2">
    <name type="scientific">Solirubrobacter ginsenosidimutans</name>
    <dbReference type="NCBI Taxonomy" id="490573"/>
    <lineage>
        <taxon>Bacteria</taxon>
        <taxon>Bacillati</taxon>
        <taxon>Actinomycetota</taxon>
        <taxon>Thermoleophilia</taxon>
        <taxon>Solirubrobacterales</taxon>
        <taxon>Solirubrobacteraceae</taxon>
        <taxon>Solirubrobacter</taxon>
    </lineage>
</organism>
<protein>
    <submittedName>
        <fullName evidence="1">Uncharacterized protein</fullName>
    </submittedName>
</protein>
<name>A0A9X3MRX1_9ACTN</name>